<evidence type="ECO:0000313" key="5">
    <source>
        <dbReference type="Proteomes" id="UP000294841"/>
    </source>
</evidence>
<evidence type="ECO:0000256" key="1">
    <source>
        <dbReference type="ARBA" id="ARBA00022801"/>
    </source>
</evidence>
<protein>
    <submittedName>
        <fullName evidence="4">Ribonuclease BN (tRNA processing enzyme)</fullName>
    </submittedName>
</protein>
<feature type="chain" id="PRO_5020403861" evidence="2">
    <location>
        <begin position="20"/>
        <end position="317"/>
    </location>
</feature>
<dbReference type="InterPro" id="IPR036866">
    <property type="entry name" value="RibonucZ/Hydroxyglut_hydro"/>
</dbReference>
<evidence type="ECO:0000259" key="3">
    <source>
        <dbReference type="SMART" id="SM00849"/>
    </source>
</evidence>
<accession>A0A4R2MR01</accession>
<sequence length="317" mass="35219">MRKFLLIFLSIILIPQLQAAEITATSCINSEIDVVVLGSGGPELTDRRASTGYLLREKGKARFIIDFGAGASLNFERVGGKIEDLEALLFTHFHVDHVNDLPAIIKASFFSDRERDLPLYGPTGNHIIPSTSVFVERQFGVNGVYPYLSDFLTGEAVYRLIPIEVNADHDNPRLFTTKIGDFSIQAIGVDHGLLPSLAWRIEKDGCSLVISGDTNNSGKTLEHLAKTADIFIAHHAVPESSKDHVAQHLHMKPSEIGRISRDSKVHHLLLSHFMHRTEHTEDETQSAIRSYYNGPLDFAKDCDIYQLQTGKKIGSCM</sequence>
<organism evidence="4 5">
    <name type="scientific">Bisgaardia hudsonensis</name>
    <dbReference type="NCBI Taxonomy" id="109472"/>
    <lineage>
        <taxon>Bacteria</taxon>
        <taxon>Pseudomonadati</taxon>
        <taxon>Pseudomonadota</taxon>
        <taxon>Gammaproteobacteria</taxon>
        <taxon>Pasteurellales</taxon>
        <taxon>Pasteurellaceae</taxon>
        <taxon>Bisgaardia</taxon>
    </lineage>
</organism>
<proteinExistence type="predicted"/>
<dbReference type="Gene3D" id="3.60.15.10">
    <property type="entry name" value="Ribonuclease Z/Hydroxyacylglutathione hydrolase-like"/>
    <property type="match status" value="1"/>
</dbReference>
<dbReference type="CDD" id="cd07719">
    <property type="entry name" value="arylsulfatase_AtsA-like_MBL-fold"/>
    <property type="match status" value="1"/>
</dbReference>
<dbReference type="EMBL" id="SLXI01000012">
    <property type="protein sequence ID" value="TCP10882.1"/>
    <property type="molecule type" value="Genomic_DNA"/>
</dbReference>
<dbReference type="InterPro" id="IPR044094">
    <property type="entry name" value="AtsA-like_MBL-fold"/>
</dbReference>
<dbReference type="RefSeq" id="WP_132025072.1">
    <property type="nucleotide sequence ID" value="NZ_CP016605.1"/>
</dbReference>
<dbReference type="GO" id="GO:0042781">
    <property type="term" value="F:3'-tRNA processing endoribonuclease activity"/>
    <property type="evidence" value="ECO:0007669"/>
    <property type="project" value="TreeGrafter"/>
</dbReference>
<keyword evidence="5" id="KW-1185">Reference proteome</keyword>
<comment type="caution">
    <text evidence="4">The sequence shown here is derived from an EMBL/GenBank/DDBJ whole genome shotgun (WGS) entry which is preliminary data.</text>
</comment>
<evidence type="ECO:0000256" key="2">
    <source>
        <dbReference type="SAM" id="SignalP"/>
    </source>
</evidence>
<feature type="signal peptide" evidence="2">
    <location>
        <begin position="1"/>
        <end position="19"/>
    </location>
</feature>
<dbReference type="SUPFAM" id="SSF56281">
    <property type="entry name" value="Metallo-hydrolase/oxidoreductase"/>
    <property type="match status" value="1"/>
</dbReference>
<dbReference type="Pfam" id="PF00753">
    <property type="entry name" value="Lactamase_B"/>
    <property type="match status" value="1"/>
</dbReference>
<dbReference type="InterPro" id="IPR001279">
    <property type="entry name" value="Metallo-B-lactamas"/>
</dbReference>
<name>A0A4R2MR01_9PAST</name>
<dbReference type="SMART" id="SM00849">
    <property type="entry name" value="Lactamase_B"/>
    <property type="match status" value="1"/>
</dbReference>
<evidence type="ECO:0000313" key="4">
    <source>
        <dbReference type="EMBL" id="TCP10882.1"/>
    </source>
</evidence>
<keyword evidence="1" id="KW-0378">Hydrolase</keyword>
<dbReference type="AlphaFoldDB" id="A0A4R2MR01"/>
<dbReference type="PANTHER" id="PTHR46018">
    <property type="entry name" value="ZINC PHOSPHODIESTERASE ELAC PROTEIN 1"/>
    <property type="match status" value="1"/>
</dbReference>
<dbReference type="PANTHER" id="PTHR46018:SF2">
    <property type="entry name" value="ZINC PHOSPHODIESTERASE ELAC PROTEIN 1"/>
    <property type="match status" value="1"/>
</dbReference>
<keyword evidence="2" id="KW-0732">Signal</keyword>
<reference evidence="4 5" key="1">
    <citation type="submission" date="2019-03" db="EMBL/GenBank/DDBJ databases">
        <title>Genomic Encyclopedia of Type Strains, Phase IV (KMG-IV): sequencing the most valuable type-strain genomes for metagenomic binning, comparative biology and taxonomic classification.</title>
        <authorList>
            <person name="Goeker M."/>
        </authorList>
    </citation>
    <scope>NUCLEOTIDE SEQUENCE [LARGE SCALE GENOMIC DNA]</scope>
    <source>
        <strain evidence="4 5">DSM 28231</strain>
    </source>
</reference>
<feature type="domain" description="Metallo-beta-lactamase" evidence="3">
    <location>
        <begin position="49"/>
        <end position="260"/>
    </location>
</feature>
<gene>
    <name evidence="4" type="ORF">EV697_1127</name>
</gene>
<dbReference type="Proteomes" id="UP000294841">
    <property type="component" value="Unassembled WGS sequence"/>
</dbReference>
<dbReference type="OrthoDB" id="9803916at2"/>